<evidence type="ECO:0008006" key="7">
    <source>
        <dbReference type="Google" id="ProtNLM"/>
    </source>
</evidence>
<dbReference type="PROSITE" id="PS00463">
    <property type="entry name" value="ZN2_CY6_FUNGAL_1"/>
    <property type="match status" value="2"/>
</dbReference>
<dbReference type="InterPro" id="IPR001138">
    <property type="entry name" value="Zn2Cys6_DnaBD"/>
</dbReference>
<dbReference type="Proteomes" id="UP000076532">
    <property type="component" value="Unassembled WGS sequence"/>
</dbReference>
<feature type="compositionally biased region" description="Basic and acidic residues" evidence="2">
    <location>
        <begin position="561"/>
        <end position="572"/>
    </location>
</feature>
<feature type="compositionally biased region" description="Polar residues" evidence="2">
    <location>
        <begin position="450"/>
        <end position="464"/>
    </location>
</feature>
<feature type="region of interest" description="Disordered" evidence="2">
    <location>
        <begin position="437"/>
        <end position="470"/>
    </location>
</feature>
<feature type="compositionally biased region" description="Low complexity" evidence="2">
    <location>
        <begin position="540"/>
        <end position="560"/>
    </location>
</feature>
<dbReference type="Pfam" id="PF00172">
    <property type="entry name" value="Zn_clus"/>
    <property type="match status" value="2"/>
</dbReference>
<dbReference type="PROSITE" id="PS51719">
    <property type="entry name" value="G_SEPTIN"/>
    <property type="match status" value="1"/>
</dbReference>
<name>A0A166WEN1_9AGAM</name>
<dbReference type="OrthoDB" id="10261408at2759"/>
<dbReference type="AlphaFoldDB" id="A0A166WEN1"/>
<evidence type="ECO:0000256" key="1">
    <source>
        <dbReference type="RuleBase" id="RU004560"/>
    </source>
</evidence>
<dbReference type="GO" id="GO:0008270">
    <property type="term" value="F:zinc ion binding"/>
    <property type="evidence" value="ECO:0007669"/>
    <property type="project" value="InterPro"/>
</dbReference>
<dbReference type="PROSITE" id="PS50048">
    <property type="entry name" value="ZN2_CY6_FUNGAL_2"/>
    <property type="match status" value="2"/>
</dbReference>
<feature type="region of interest" description="Disordered" evidence="2">
    <location>
        <begin position="241"/>
        <end position="272"/>
    </location>
</feature>
<feature type="region of interest" description="Disordered" evidence="2">
    <location>
        <begin position="698"/>
        <end position="798"/>
    </location>
</feature>
<feature type="compositionally biased region" description="Polar residues" evidence="2">
    <location>
        <begin position="625"/>
        <end position="634"/>
    </location>
</feature>
<evidence type="ECO:0000259" key="4">
    <source>
        <dbReference type="PROSITE" id="PS51719"/>
    </source>
</evidence>
<keyword evidence="6" id="KW-1185">Reference proteome</keyword>
<dbReference type="Gene3D" id="4.10.240.10">
    <property type="entry name" value="Zn(2)-C6 fungal-type DNA-binding domain"/>
    <property type="match status" value="2"/>
</dbReference>
<feature type="region of interest" description="Disordered" evidence="2">
    <location>
        <begin position="623"/>
        <end position="667"/>
    </location>
</feature>
<feature type="compositionally biased region" description="Polar residues" evidence="2">
    <location>
        <begin position="257"/>
        <end position="267"/>
    </location>
</feature>
<evidence type="ECO:0000313" key="6">
    <source>
        <dbReference type="Proteomes" id="UP000076532"/>
    </source>
</evidence>
<feature type="domain" description="Zn(2)-C6 fungal-type" evidence="3">
    <location>
        <begin position="673"/>
        <end position="703"/>
    </location>
</feature>
<dbReference type="SMART" id="SM00066">
    <property type="entry name" value="GAL4"/>
    <property type="match status" value="2"/>
</dbReference>
<feature type="domain" description="Zn(2)-C6 fungal-type" evidence="3">
    <location>
        <begin position="475"/>
        <end position="505"/>
    </location>
</feature>
<dbReference type="InterPro" id="IPR027417">
    <property type="entry name" value="P-loop_NTPase"/>
</dbReference>
<proteinExistence type="inferred from homology"/>
<accession>A0A166WEN1</accession>
<evidence type="ECO:0000259" key="3">
    <source>
        <dbReference type="PROSITE" id="PS50048"/>
    </source>
</evidence>
<dbReference type="GO" id="GO:0005525">
    <property type="term" value="F:GTP binding"/>
    <property type="evidence" value="ECO:0007669"/>
    <property type="project" value="UniProtKB-KW"/>
</dbReference>
<protein>
    <recommendedName>
        <fullName evidence="7">Zn(2)-C6 fungal-type domain-containing protein</fullName>
    </recommendedName>
</protein>
<comment type="similarity">
    <text evidence="1">Belongs to the TRAFAC class TrmE-Era-EngA-EngB-Septin-like GTPase superfamily. Septin GTPase family.</text>
</comment>
<dbReference type="PANTHER" id="PTHR18884">
    <property type="entry name" value="SEPTIN"/>
    <property type="match status" value="1"/>
</dbReference>
<evidence type="ECO:0000256" key="2">
    <source>
        <dbReference type="SAM" id="MobiDB-lite"/>
    </source>
</evidence>
<organism evidence="5 6">
    <name type="scientific">Athelia psychrophila</name>
    <dbReference type="NCBI Taxonomy" id="1759441"/>
    <lineage>
        <taxon>Eukaryota</taxon>
        <taxon>Fungi</taxon>
        <taxon>Dikarya</taxon>
        <taxon>Basidiomycota</taxon>
        <taxon>Agaricomycotina</taxon>
        <taxon>Agaricomycetes</taxon>
        <taxon>Agaricomycetidae</taxon>
        <taxon>Atheliales</taxon>
        <taxon>Atheliaceae</taxon>
        <taxon>Athelia</taxon>
    </lineage>
</organism>
<sequence length="798" mass="87004">MVAGQRTGKTSFLRLLLDTSEVSRTATKDQLASVAKFVQGCSGHTTHIRTASIDIDLDGEGKGPVQPLTLTLVDTPSLDFEDETSSERAVAEILRHVETRFVEGVDEEWKPHGGNRYVHLCIYFLDPDDIVPPMASGSLAPLVSRSRANSSNQSETEPVILEPPVTTNPLLCRPTLRSSQINAIRRLSARVNVLPVVARADTLTNDRLAAVKLAVRRDLADAGIGFGIFDTEGHATIADSTAATPNREAVNGYPHGSASSPRGSPTSPKNPPYLRLPYALISPDTYSHSDGVPRTIPPRHELIHQYTPSNHHSKFIPGKFTRSYRWGSMDVLDPSHSDFLALRTAVFHHMDTLQKYTKEYLFDKFRAEYLGQHHQRMPAPIHSLHASQQGMVARSHLPPLTIARPVLAIDTVHHTTPTRHAPPPMSARDLGPRELISTTPLHSAHPDGYVSNSGARLSPANSRSSKQRTKKITVACNFCRSRKLKCDGGRPACAQCLKRSNACDYQPQNNKRRGVHRQRRQGDDSDSDMGSAEEPSGENSLSPEVSSHSVSRKSSNVGRAQDARAPDPRPPDRSLNSHTLDAFSPAIADDHLYHHMPRNPGYMSATTENRSLFRDNELPHIASLSLPSSDSNMQGLLPPIRPASEQGGQSRKRASTVPGRSRAASNTGPKVVACNFCRARKTKCDGMIPQCASCSRRSLPCNYNHDPSTSSRKKGPRAPPSTMSGLTPSPPSNSPPVSPSVMQSTRPGSREAQLPHSSTSADGSESAGELKRKIDDPEPMHFPKRPRTDGSSTGEDIP</sequence>
<dbReference type="EMBL" id="KV417482">
    <property type="protein sequence ID" value="KZP33684.1"/>
    <property type="molecule type" value="Genomic_DNA"/>
</dbReference>
<feature type="domain" description="Septin-type G" evidence="4">
    <location>
        <begin position="1"/>
        <end position="372"/>
    </location>
</feature>
<feature type="compositionally biased region" description="Basic and acidic residues" evidence="2">
    <location>
        <begin position="768"/>
        <end position="781"/>
    </location>
</feature>
<dbReference type="Gene3D" id="3.40.50.300">
    <property type="entry name" value="P-loop containing nucleotide triphosphate hydrolases"/>
    <property type="match status" value="1"/>
</dbReference>
<dbReference type="STRING" id="436010.A0A166WEN1"/>
<dbReference type="GO" id="GO:0000981">
    <property type="term" value="F:DNA-binding transcription factor activity, RNA polymerase II-specific"/>
    <property type="evidence" value="ECO:0007669"/>
    <property type="project" value="InterPro"/>
</dbReference>
<dbReference type="InterPro" id="IPR030379">
    <property type="entry name" value="G_SEPTIN_dom"/>
</dbReference>
<evidence type="ECO:0000313" key="5">
    <source>
        <dbReference type="EMBL" id="KZP33684.1"/>
    </source>
</evidence>
<feature type="region of interest" description="Disordered" evidence="2">
    <location>
        <begin position="504"/>
        <end position="579"/>
    </location>
</feature>
<feature type="compositionally biased region" description="Basic residues" evidence="2">
    <location>
        <begin position="510"/>
        <end position="519"/>
    </location>
</feature>
<keyword evidence="1" id="KW-0342">GTP-binding</keyword>
<dbReference type="SUPFAM" id="SSF57701">
    <property type="entry name" value="Zn2/Cys6 DNA-binding domain"/>
    <property type="match status" value="2"/>
</dbReference>
<reference evidence="5 6" key="1">
    <citation type="journal article" date="2016" name="Mol. Biol. Evol.">
        <title>Comparative Genomics of Early-Diverging Mushroom-Forming Fungi Provides Insights into the Origins of Lignocellulose Decay Capabilities.</title>
        <authorList>
            <person name="Nagy L.G."/>
            <person name="Riley R."/>
            <person name="Tritt A."/>
            <person name="Adam C."/>
            <person name="Daum C."/>
            <person name="Floudas D."/>
            <person name="Sun H."/>
            <person name="Yadav J.S."/>
            <person name="Pangilinan J."/>
            <person name="Larsson K.H."/>
            <person name="Matsuura K."/>
            <person name="Barry K."/>
            <person name="Labutti K."/>
            <person name="Kuo R."/>
            <person name="Ohm R.A."/>
            <person name="Bhattacharya S.S."/>
            <person name="Shirouzu T."/>
            <person name="Yoshinaga Y."/>
            <person name="Martin F.M."/>
            <person name="Grigoriev I.V."/>
            <person name="Hibbett D.S."/>
        </authorList>
    </citation>
    <scope>NUCLEOTIDE SEQUENCE [LARGE SCALE GENOMIC DNA]</scope>
    <source>
        <strain evidence="5 6">CBS 109695</strain>
    </source>
</reference>
<dbReference type="Pfam" id="PF00735">
    <property type="entry name" value="Septin"/>
    <property type="match status" value="2"/>
</dbReference>
<feature type="compositionally biased region" description="Polar residues" evidence="2">
    <location>
        <begin position="789"/>
        <end position="798"/>
    </location>
</feature>
<dbReference type="PRINTS" id="PR00755">
    <property type="entry name" value="AFLATOXINBRP"/>
</dbReference>
<feature type="compositionally biased region" description="Pro residues" evidence="2">
    <location>
        <begin position="728"/>
        <end position="738"/>
    </location>
</feature>
<dbReference type="CDD" id="cd00067">
    <property type="entry name" value="GAL4"/>
    <property type="match status" value="2"/>
</dbReference>
<keyword evidence="1" id="KW-0547">Nucleotide-binding</keyword>
<gene>
    <name evidence="5" type="ORF">FIBSPDRAFT_721126</name>
</gene>
<dbReference type="InterPro" id="IPR036864">
    <property type="entry name" value="Zn2-C6_fun-type_DNA-bd_sf"/>
</dbReference>